<dbReference type="Proteomes" id="UP000005147">
    <property type="component" value="Unassembled WGS sequence"/>
</dbReference>
<dbReference type="Pfam" id="PF14659">
    <property type="entry name" value="Phage_int_SAM_3"/>
    <property type="match status" value="1"/>
</dbReference>
<dbReference type="InterPro" id="IPR028259">
    <property type="entry name" value="AP2-like_int_N"/>
</dbReference>
<organism evidence="6 7">
    <name type="scientific">Falseniella ignava CCUG 37419</name>
    <dbReference type="NCBI Taxonomy" id="883112"/>
    <lineage>
        <taxon>Bacteria</taxon>
        <taxon>Bacillati</taxon>
        <taxon>Bacillota</taxon>
        <taxon>Bacilli</taxon>
        <taxon>Lactobacillales</taxon>
        <taxon>Aerococcaceae</taxon>
        <taxon>Falseniella</taxon>
    </lineage>
</organism>
<evidence type="ECO:0000259" key="5">
    <source>
        <dbReference type="PROSITE" id="PS51898"/>
    </source>
</evidence>
<dbReference type="PANTHER" id="PTHR30629">
    <property type="entry name" value="PROPHAGE INTEGRASE"/>
    <property type="match status" value="1"/>
</dbReference>
<dbReference type="HOGENOM" id="CLU_027562_17_6_9"/>
<keyword evidence="2" id="KW-0229">DNA integration</keyword>
<reference evidence="6 7" key="1">
    <citation type="submission" date="2012-07" db="EMBL/GenBank/DDBJ databases">
        <title>The Genome Sequence of Facklamia ignava CCUG 37419.</title>
        <authorList>
            <consortium name="The Broad Institute Genome Sequencing Platform"/>
            <person name="Earl A."/>
            <person name="Ward D."/>
            <person name="Feldgarden M."/>
            <person name="Gevers D."/>
            <person name="Huys G."/>
            <person name="Walker B."/>
            <person name="Young S.K."/>
            <person name="Zeng Q."/>
            <person name="Gargeya S."/>
            <person name="Fitzgerald M."/>
            <person name="Haas B."/>
            <person name="Abouelleil A."/>
            <person name="Alvarado L."/>
            <person name="Arachchi H.M."/>
            <person name="Berlin A.M."/>
            <person name="Chapman S.B."/>
            <person name="Goldberg J."/>
            <person name="Griggs A."/>
            <person name="Gujja S."/>
            <person name="Hansen M."/>
            <person name="Howarth C."/>
            <person name="Imamovic A."/>
            <person name="Larimer J."/>
            <person name="McCowen C."/>
            <person name="Montmayeur A."/>
            <person name="Murphy C."/>
            <person name="Neiman D."/>
            <person name="Pearson M."/>
            <person name="Priest M."/>
            <person name="Roberts A."/>
            <person name="Saif S."/>
            <person name="Shea T."/>
            <person name="Sisk P."/>
            <person name="Sykes S."/>
            <person name="Wortman J."/>
            <person name="Nusbaum C."/>
            <person name="Birren B."/>
        </authorList>
    </citation>
    <scope>NUCLEOTIDE SEQUENCE [LARGE SCALE GENOMIC DNA]</scope>
    <source>
        <strain evidence="6 7">CCUG 37419</strain>
    </source>
</reference>
<evidence type="ECO:0000256" key="3">
    <source>
        <dbReference type="ARBA" id="ARBA00023125"/>
    </source>
</evidence>
<dbReference type="PROSITE" id="PS51898">
    <property type="entry name" value="TYR_RECOMBINASE"/>
    <property type="match status" value="1"/>
</dbReference>
<dbReference type="InterPro" id="IPR050808">
    <property type="entry name" value="Phage_Integrase"/>
</dbReference>
<dbReference type="Pfam" id="PF14657">
    <property type="entry name" value="Arm-DNA-bind_4"/>
    <property type="match status" value="1"/>
</dbReference>
<dbReference type="PATRIC" id="fig|883112.3.peg.1485"/>
<dbReference type="InterPro" id="IPR011010">
    <property type="entry name" value="DNA_brk_join_enz"/>
</dbReference>
<feature type="domain" description="Tyr recombinase" evidence="5">
    <location>
        <begin position="175"/>
        <end position="378"/>
    </location>
</feature>
<proteinExistence type="inferred from homology"/>
<keyword evidence="3" id="KW-0238">DNA-binding</keyword>
<sequence length="386" mass="45332">MAKYKQYQNKNGDVLWQVRGYLGVDALTGKEKTISRQGFKTKKEARQAYNKAVTDFENGSFKAKNKRITLTELYHEWLDNVYKDSVKESTLNKTKQYFRLHILPAFGDMYVDKITANIVQKQINKWHKEFKQWKMLYNYLIRLLDYAVIHGYMKENIKPKLSIRKNKIKYDTEHDGIKYYSRSQLKRLLDYIKSTNNTRWYCYFRVLAFTGMRKGEALALTWNDVNFQDGTINIDKTITLGDKNRVMVNSTKTEAGIRTISIDKVTLKILDEWKKEQAVEMLKYGFNTIKPNQLIFSKYSTNEPLNLSAPYNRLLNYTKNCNLPMIPIHGFRHTHCSLLFDAGVSIKDVMNRLGHSDIQTTMNIYAHVTDEQEKESAEMFARFVGF</sequence>
<dbReference type="GO" id="GO:0015074">
    <property type="term" value="P:DNA integration"/>
    <property type="evidence" value="ECO:0007669"/>
    <property type="project" value="UniProtKB-KW"/>
</dbReference>
<dbReference type="PANTHER" id="PTHR30629:SF2">
    <property type="entry name" value="PROPHAGE INTEGRASE INTS-RELATED"/>
    <property type="match status" value="1"/>
</dbReference>
<dbReference type="InterPro" id="IPR004107">
    <property type="entry name" value="Integrase_SAM-like_N"/>
</dbReference>
<dbReference type="InterPro" id="IPR010998">
    <property type="entry name" value="Integrase_recombinase_N"/>
</dbReference>
<comment type="caution">
    <text evidence="6">The sequence shown here is derived from an EMBL/GenBank/DDBJ whole genome shotgun (WGS) entry which is preliminary data.</text>
</comment>
<dbReference type="GO" id="GO:0003677">
    <property type="term" value="F:DNA binding"/>
    <property type="evidence" value="ECO:0007669"/>
    <property type="project" value="UniProtKB-KW"/>
</dbReference>
<comment type="similarity">
    <text evidence="1">Belongs to the 'phage' integrase family.</text>
</comment>
<dbReference type="eggNOG" id="COG0582">
    <property type="taxonomic scope" value="Bacteria"/>
</dbReference>
<dbReference type="InterPro" id="IPR002104">
    <property type="entry name" value="Integrase_catalytic"/>
</dbReference>
<name>K1LB41_9LACT</name>
<keyword evidence="4" id="KW-0233">DNA recombination</keyword>
<dbReference type="Gene3D" id="1.10.150.130">
    <property type="match status" value="1"/>
</dbReference>
<accession>K1LB41</accession>
<dbReference type="GO" id="GO:0006310">
    <property type="term" value="P:DNA recombination"/>
    <property type="evidence" value="ECO:0007669"/>
    <property type="project" value="UniProtKB-KW"/>
</dbReference>
<dbReference type="Gene3D" id="1.10.443.10">
    <property type="entry name" value="Intergrase catalytic core"/>
    <property type="match status" value="1"/>
</dbReference>
<dbReference type="Pfam" id="PF00589">
    <property type="entry name" value="Phage_integrase"/>
    <property type="match status" value="1"/>
</dbReference>
<evidence type="ECO:0000256" key="4">
    <source>
        <dbReference type="ARBA" id="ARBA00023172"/>
    </source>
</evidence>
<dbReference type="SUPFAM" id="SSF56349">
    <property type="entry name" value="DNA breaking-rejoining enzymes"/>
    <property type="match status" value="1"/>
</dbReference>
<dbReference type="STRING" id="883112.HMPREF9707_01488"/>
<gene>
    <name evidence="6" type="ORF">HMPREF9707_01488</name>
</gene>
<keyword evidence="7" id="KW-1185">Reference proteome</keyword>
<dbReference type="AlphaFoldDB" id="K1LB41"/>
<dbReference type="CDD" id="cd01189">
    <property type="entry name" value="INT_ICEBs1_C_like"/>
    <property type="match status" value="1"/>
</dbReference>
<evidence type="ECO:0000313" key="7">
    <source>
        <dbReference type="Proteomes" id="UP000005147"/>
    </source>
</evidence>
<evidence type="ECO:0000256" key="2">
    <source>
        <dbReference type="ARBA" id="ARBA00022908"/>
    </source>
</evidence>
<protein>
    <recommendedName>
        <fullName evidence="5">Tyr recombinase domain-containing protein</fullName>
    </recommendedName>
</protein>
<evidence type="ECO:0000313" key="6">
    <source>
        <dbReference type="EMBL" id="EKB53735.1"/>
    </source>
</evidence>
<dbReference type="InterPro" id="IPR013762">
    <property type="entry name" value="Integrase-like_cat_sf"/>
</dbReference>
<dbReference type="EMBL" id="AGZE01000037">
    <property type="protein sequence ID" value="EKB53735.1"/>
    <property type="molecule type" value="Genomic_DNA"/>
</dbReference>
<dbReference type="RefSeq" id="WP_006702120.1">
    <property type="nucleotide sequence ID" value="NZ_JH932301.1"/>
</dbReference>
<evidence type="ECO:0000256" key="1">
    <source>
        <dbReference type="ARBA" id="ARBA00008857"/>
    </source>
</evidence>